<dbReference type="RefSeq" id="WP_226765870.1">
    <property type="nucleotide sequence ID" value="NZ_BAAAEO010000001.1"/>
</dbReference>
<dbReference type="SUPFAM" id="SSF53756">
    <property type="entry name" value="UDP-Glycosyltransferase/glycogen phosphorylase"/>
    <property type="match status" value="1"/>
</dbReference>
<reference evidence="3" key="1">
    <citation type="journal article" date="2019" name="Int. J. Syst. Evol. Microbiol.">
        <title>The Global Catalogue of Microorganisms (GCM) 10K type strain sequencing project: providing services to taxonomists for standard genome sequencing and annotation.</title>
        <authorList>
            <consortium name="The Broad Institute Genomics Platform"/>
            <consortium name="The Broad Institute Genome Sequencing Center for Infectious Disease"/>
            <person name="Wu L."/>
            <person name="Ma J."/>
        </authorList>
    </citation>
    <scope>NUCLEOTIDE SEQUENCE [LARGE SCALE GENOMIC DNA]</scope>
    <source>
        <strain evidence="3">JCM 14331</strain>
    </source>
</reference>
<name>A0ABP3N7G2_9GAMM</name>
<protein>
    <submittedName>
        <fullName evidence="2">Glycosyltransferase family 1 protein</fullName>
    </submittedName>
</protein>
<evidence type="ECO:0000259" key="1">
    <source>
        <dbReference type="Pfam" id="PF00534"/>
    </source>
</evidence>
<gene>
    <name evidence="2" type="ORF">GCM10009098_01690</name>
</gene>
<dbReference type="Proteomes" id="UP001501169">
    <property type="component" value="Unassembled WGS sequence"/>
</dbReference>
<feature type="domain" description="Glycosyl transferase family 1" evidence="1">
    <location>
        <begin position="195"/>
        <end position="339"/>
    </location>
</feature>
<organism evidence="2 3">
    <name type="scientific">Rheinheimera aquimaris</name>
    <dbReference type="NCBI Taxonomy" id="412437"/>
    <lineage>
        <taxon>Bacteria</taxon>
        <taxon>Pseudomonadati</taxon>
        <taxon>Pseudomonadota</taxon>
        <taxon>Gammaproteobacteria</taxon>
        <taxon>Chromatiales</taxon>
        <taxon>Chromatiaceae</taxon>
        <taxon>Rheinheimera</taxon>
    </lineage>
</organism>
<dbReference type="PANTHER" id="PTHR46401:SF8">
    <property type="entry name" value="BLL6006 PROTEIN"/>
    <property type="match status" value="1"/>
</dbReference>
<dbReference type="Pfam" id="PF00534">
    <property type="entry name" value="Glycos_transf_1"/>
    <property type="match status" value="1"/>
</dbReference>
<keyword evidence="3" id="KW-1185">Reference proteome</keyword>
<dbReference type="EMBL" id="BAAAEO010000001">
    <property type="protein sequence ID" value="GAA0537863.1"/>
    <property type="molecule type" value="Genomic_DNA"/>
</dbReference>
<sequence>MTMRVALLPEHFGWGGGADFLRHIINGLAAVADKYEIAIYLAVKKGSSDSELYEQFLDYTSHTQARDIHTLSYTSSQSDLSQILKLHQITIVLPVNSDLGESFPVPWVGYIPDFQHKYLFQNFSERECFVRETAFSARLRDCKALLVNSEAVRQDILSFYPWVAPNRIFSLPYSPHPIPAWLDISSERLQQKYGTGDRYFMLCNQFWIHKDHPTAFRAFAGLADSDVQLVCTGTLADYRRPEYIEELNQLLDSLKIRSRVKMLGHIPKQDQIALLKGSLALIQPTLFEGGPGGGAVYDAVSLGVPVILSDIRVNQEVVADHLDFFPAGDAKELGLALSKRLKPTIRLTANELLSRGARNQACLGEQLYRIIQQTLEFYQRQTLHD</sequence>
<dbReference type="Gene3D" id="3.40.50.2000">
    <property type="entry name" value="Glycogen Phosphorylase B"/>
    <property type="match status" value="1"/>
</dbReference>
<comment type="caution">
    <text evidence="2">The sequence shown here is derived from an EMBL/GenBank/DDBJ whole genome shotgun (WGS) entry which is preliminary data.</text>
</comment>
<evidence type="ECO:0000313" key="3">
    <source>
        <dbReference type="Proteomes" id="UP001501169"/>
    </source>
</evidence>
<proteinExistence type="predicted"/>
<dbReference type="PANTHER" id="PTHR46401">
    <property type="entry name" value="GLYCOSYLTRANSFERASE WBBK-RELATED"/>
    <property type="match status" value="1"/>
</dbReference>
<evidence type="ECO:0000313" key="2">
    <source>
        <dbReference type="EMBL" id="GAA0537863.1"/>
    </source>
</evidence>
<accession>A0ABP3N7G2</accession>
<dbReference type="InterPro" id="IPR001296">
    <property type="entry name" value="Glyco_trans_1"/>
</dbReference>